<evidence type="ECO:0000313" key="5">
    <source>
        <dbReference type="EMBL" id="CDJ57555.1"/>
    </source>
</evidence>
<reference evidence="5" key="2">
    <citation type="submission" date="2013-10" db="EMBL/GenBank/DDBJ databases">
        <authorList>
            <person name="Aslett M."/>
        </authorList>
    </citation>
    <scope>NUCLEOTIDE SEQUENCE [LARGE SCALE GENOMIC DNA]</scope>
    <source>
        <strain evidence="5">Weybridge</strain>
    </source>
</reference>
<dbReference type="PROSITE" id="PS00745">
    <property type="entry name" value="RF_PROK_I"/>
    <property type="match status" value="1"/>
</dbReference>
<dbReference type="GO" id="GO:0003747">
    <property type="term" value="F:translation release factor activity"/>
    <property type="evidence" value="ECO:0007669"/>
    <property type="project" value="InterPro"/>
</dbReference>
<dbReference type="PANTHER" id="PTHR43804">
    <property type="entry name" value="LD18447P"/>
    <property type="match status" value="1"/>
</dbReference>
<feature type="coiled-coil region" evidence="2">
    <location>
        <begin position="69"/>
        <end position="106"/>
    </location>
</feature>
<dbReference type="OMA" id="MEGRMHT"/>
<name>U6M7D7_EIMMA</name>
<dbReference type="OrthoDB" id="2019491at2759"/>
<dbReference type="GeneID" id="25337973"/>
<dbReference type="InterPro" id="IPR050057">
    <property type="entry name" value="Prokaryotic/Mito_RF"/>
</dbReference>
<keyword evidence="6" id="KW-1185">Reference proteome</keyword>
<evidence type="ECO:0000256" key="2">
    <source>
        <dbReference type="SAM" id="Coils"/>
    </source>
</evidence>
<dbReference type="PANTHER" id="PTHR43804:SF8">
    <property type="entry name" value="PEPTIDE CHAIN RELEASE FACTOR APG3, CHLOROPLASTIC"/>
    <property type="match status" value="1"/>
</dbReference>
<dbReference type="SUPFAM" id="SSF75620">
    <property type="entry name" value="Release factor"/>
    <property type="match status" value="1"/>
</dbReference>
<sequence length="210" mass="23417">MEGRMHTSTATIAVLRERQHEEVTIKEKDIITRTARSSGAGGQNVNKVETAVDLLHIPTGIRVFSQQERTQAQNKRLALEILKKKLQQLQAAEEQQQQRDERLKQVCGGNRNEKVRTYNARSSKIFDHRLEAAKVFNYKQIIHEGQLQQLHLLLLLQRAKQALVQQHQQLLMAAGGNTANSNGKSSKHSSSSSSKSSSSSSSRGKQKGAS</sequence>
<gene>
    <name evidence="5" type="ORF">EMWEY_00039870</name>
</gene>
<reference evidence="5" key="1">
    <citation type="submission" date="2013-10" db="EMBL/GenBank/DDBJ databases">
        <title>Genomic analysis of the causative agents of coccidiosis in chickens.</title>
        <authorList>
            <person name="Reid A.J."/>
            <person name="Blake D."/>
            <person name="Billington K."/>
            <person name="Browne H."/>
            <person name="Dunn M."/>
            <person name="Hung S."/>
            <person name="Kawahara F."/>
            <person name="Miranda-Saavedra D."/>
            <person name="Mourier T."/>
            <person name="Nagra H."/>
            <person name="Otto T.D."/>
            <person name="Rawlings N."/>
            <person name="Sanchez A."/>
            <person name="Sanders M."/>
            <person name="Subramaniam C."/>
            <person name="Tay Y."/>
            <person name="Dear P."/>
            <person name="Doerig C."/>
            <person name="Gruber A."/>
            <person name="Parkinson J."/>
            <person name="Shirley M."/>
            <person name="Wan K.L."/>
            <person name="Berriman M."/>
            <person name="Tomley F."/>
            <person name="Pain A."/>
        </authorList>
    </citation>
    <scope>NUCLEOTIDE SEQUENCE [LARGE SCALE GENOMIC DNA]</scope>
    <source>
        <strain evidence="5">Weybridge</strain>
    </source>
</reference>
<dbReference type="Pfam" id="PF00472">
    <property type="entry name" value="RF-1"/>
    <property type="match status" value="1"/>
</dbReference>
<dbReference type="VEuPathDB" id="ToxoDB:EMWEY_00039870"/>
<evidence type="ECO:0000256" key="1">
    <source>
        <dbReference type="ARBA" id="ARBA00010835"/>
    </source>
</evidence>
<dbReference type="Gene3D" id="3.30.160.20">
    <property type="match status" value="1"/>
</dbReference>
<comment type="similarity">
    <text evidence="1">Belongs to the prokaryotic/mitochondrial release factor family.</text>
</comment>
<feature type="domain" description="Prokaryotic-type class I peptide chain release factors" evidence="4">
    <location>
        <begin position="36"/>
        <end position="52"/>
    </location>
</feature>
<dbReference type="Gene3D" id="3.30.70.1660">
    <property type="match status" value="1"/>
</dbReference>
<dbReference type="InterPro" id="IPR045853">
    <property type="entry name" value="Pep_chain_release_fac_I_sf"/>
</dbReference>
<proteinExistence type="inferred from homology"/>
<dbReference type="InterPro" id="IPR000352">
    <property type="entry name" value="Pep_chain_release_fac_I"/>
</dbReference>
<evidence type="ECO:0000313" key="6">
    <source>
        <dbReference type="Proteomes" id="UP000030763"/>
    </source>
</evidence>
<evidence type="ECO:0000256" key="3">
    <source>
        <dbReference type="SAM" id="MobiDB-lite"/>
    </source>
</evidence>
<dbReference type="Proteomes" id="UP000030763">
    <property type="component" value="Unassembled WGS sequence"/>
</dbReference>
<dbReference type="AlphaFoldDB" id="U6M7D7"/>
<dbReference type="EMBL" id="HG719320">
    <property type="protein sequence ID" value="CDJ57555.1"/>
    <property type="molecule type" value="Genomic_DNA"/>
</dbReference>
<accession>U6M7D7</accession>
<dbReference type="RefSeq" id="XP_013334203.1">
    <property type="nucleotide sequence ID" value="XM_013478749.1"/>
</dbReference>
<protein>
    <submittedName>
        <fullName evidence="5">Peptide chain release factor 1, putative</fullName>
    </submittedName>
</protein>
<organism evidence="5 6">
    <name type="scientific">Eimeria maxima</name>
    <name type="common">Coccidian parasite</name>
    <dbReference type="NCBI Taxonomy" id="5804"/>
    <lineage>
        <taxon>Eukaryota</taxon>
        <taxon>Sar</taxon>
        <taxon>Alveolata</taxon>
        <taxon>Apicomplexa</taxon>
        <taxon>Conoidasida</taxon>
        <taxon>Coccidia</taxon>
        <taxon>Eucoccidiorida</taxon>
        <taxon>Eimeriorina</taxon>
        <taxon>Eimeriidae</taxon>
        <taxon>Eimeria</taxon>
    </lineage>
</organism>
<feature type="compositionally biased region" description="Low complexity" evidence="3">
    <location>
        <begin position="188"/>
        <end position="202"/>
    </location>
</feature>
<evidence type="ECO:0000259" key="4">
    <source>
        <dbReference type="PROSITE" id="PS00745"/>
    </source>
</evidence>
<feature type="region of interest" description="Disordered" evidence="3">
    <location>
        <begin position="175"/>
        <end position="210"/>
    </location>
</feature>
<keyword evidence="2" id="KW-0175">Coiled coil</keyword>